<dbReference type="PANTHER" id="PTHR11552">
    <property type="entry name" value="GLUCOSE-METHANOL-CHOLINE GMC OXIDOREDUCTASE"/>
    <property type="match status" value="1"/>
</dbReference>
<proteinExistence type="inferred from homology"/>
<comment type="caution">
    <text evidence="3">The sequence shown here is derived from an EMBL/GenBank/DDBJ whole genome shotgun (WGS) entry which is preliminary data.</text>
</comment>
<comment type="similarity">
    <text evidence="1">Belongs to the GMC oxidoreductase family.</text>
</comment>
<reference evidence="3" key="1">
    <citation type="submission" date="2021-02" db="EMBL/GenBank/DDBJ databases">
        <authorList>
            <person name="Nowell W R."/>
        </authorList>
    </citation>
    <scope>NUCLEOTIDE SEQUENCE</scope>
</reference>
<dbReference type="SUPFAM" id="SSF51905">
    <property type="entry name" value="FAD/NAD(P)-binding domain"/>
    <property type="match status" value="1"/>
</dbReference>
<evidence type="ECO:0000313" key="4">
    <source>
        <dbReference type="EMBL" id="CAF4622903.1"/>
    </source>
</evidence>
<name>A0A8S2W196_9BILA</name>
<dbReference type="GO" id="GO:0050660">
    <property type="term" value="F:flavin adenine dinucleotide binding"/>
    <property type="evidence" value="ECO:0007669"/>
    <property type="project" value="InterPro"/>
</dbReference>
<sequence>MGTDPLAVVNPTDKKVWGVERLRIIDASVAPSSFSANTQSLVYAVAARAVDLIV</sequence>
<protein>
    <recommendedName>
        <fullName evidence="2">Glucose-methanol-choline oxidoreductase C-terminal domain-containing protein</fullName>
    </recommendedName>
</protein>
<feature type="domain" description="Glucose-methanol-choline oxidoreductase C-terminal" evidence="2">
    <location>
        <begin position="1"/>
        <end position="46"/>
    </location>
</feature>
<dbReference type="InterPro" id="IPR012132">
    <property type="entry name" value="GMC_OxRdtase"/>
</dbReference>
<dbReference type="EMBL" id="CAJOBJ010109112">
    <property type="protein sequence ID" value="CAF4622903.1"/>
    <property type="molecule type" value="Genomic_DNA"/>
</dbReference>
<evidence type="ECO:0000256" key="1">
    <source>
        <dbReference type="ARBA" id="ARBA00010790"/>
    </source>
</evidence>
<dbReference type="Gene3D" id="3.50.50.60">
    <property type="entry name" value="FAD/NAD(P)-binding domain"/>
    <property type="match status" value="1"/>
</dbReference>
<dbReference type="AlphaFoldDB" id="A0A8S2W196"/>
<organism evidence="3 5">
    <name type="scientific">Rotaria magnacalcarata</name>
    <dbReference type="NCBI Taxonomy" id="392030"/>
    <lineage>
        <taxon>Eukaryota</taxon>
        <taxon>Metazoa</taxon>
        <taxon>Spiralia</taxon>
        <taxon>Gnathifera</taxon>
        <taxon>Rotifera</taxon>
        <taxon>Eurotatoria</taxon>
        <taxon>Bdelloidea</taxon>
        <taxon>Philodinida</taxon>
        <taxon>Philodinidae</taxon>
        <taxon>Rotaria</taxon>
    </lineage>
</organism>
<accession>A0A8S2W196</accession>
<dbReference type="GO" id="GO:0016614">
    <property type="term" value="F:oxidoreductase activity, acting on CH-OH group of donors"/>
    <property type="evidence" value="ECO:0007669"/>
    <property type="project" value="InterPro"/>
</dbReference>
<evidence type="ECO:0000259" key="2">
    <source>
        <dbReference type="Pfam" id="PF05199"/>
    </source>
</evidence>
<dbReference type="InterPro" id="IPR007867">
    <property type="entry name" value="GMC_OxRtase_C"/>
</dbReference>
<dbReference type="Proteomes" id="UP000681720">
    <property type="component" value="Unassembled WGS sequence"/>
</dbReference>
<feature type="non-terminal residue" evidence="3">
    <location>
        <position position="54"/>
    </location>
</feature>
<dbReference type="Pfam" id="PF05199">
    <property type="entry name" value="GMC_oxred_C"/>
    <property type="match status" value="1"/>
</dbReference>
<dbReference type="PANTHER" id="PTHR11552:SF147">
    <property type="entry name" value="CHOLINE DEHYDROGENASE, MITOCHONDRIAL"/>
    <property type="match status" value="1"/>
</dbReference>
<dbReference type="InterPro" id="IPR036188">
    <property type="entry name" value="FAD/NAD-bd_sf"/>
</dbReference>
<dbReference type="Proteomes" id="UP000681967">
    <property type="component" value="Unassembled WGS sequence"/>
</dbReference>
<evidence type="ECO:0000313" key="5">
    <source>
        <dbReference type="Proteomes" id="UP000681967"/>
    </source>
</evidence>
<gene>
    <name evidence="3" type="ORF">BYL167_LOCUS32669</name>
    <name evidence="4" type="ORF">GIL414_LOCUS39855</name>
</gene>
<evidence type="ECO:0000313" key="3">
    <source>
        <dbReference type="EMBL" id="CAF4426040.1"/>
    </source>
</evidence>
<dbReference type="EMBL" id="CAJOBH010061246">
    <property type="protein sequence ID" value="CAF4426040.1"/>
    <property type="molecule type" value="Genomic_DNA"/>
</dbReference>